<sequence>MRELQEDTFFRNKNDDAYEHVERVLDIVSLFNIPGVTHEGVMIHVFPFTLTGATKRWTAKQLEEIHNFKQEGDETLYQAWERYNDLLYKCLAHDINSYQKVKIFYNGLGTMNRQLLDSQGPIPDMTPTQALTAIQTMADHSQKWHHGSSSRNIDSSSNTEGITTIDAKLAEELIFTKNVLSMRKTLGCPNLGELLDSTTHVKVCLSLGSQFLSELGNEKVIFKMRSSFTTIIFESVRAIRSKISTRDDNLVNIDYDLSLYDSEANHLLDIDPNVFTYDIDEVYKITYQGKSCEMETKEETSMELLIGMSSTKNKVHWCEAILQVKEGEHSYWASCNPYKDKCNGGDLTNDEKKLYWKSTNDNERVDLAWE</sequence>
<proteinExistence type="predicted"/>
<dbReference type="Proteomes" id="UP001151760">
    <property type="component" value="Unassembled WGS sequence"/>
</dbReference>
<dbReference type="PANTHER" id="PTHR33223:SF11">
    <property type="entry name" value="ELEMENT PROTEIN, PUTATIVE-RELATED"/>
    <property type="match status" value="1"/>
</dbReference>
<reference evidence="1" key="1">
    <citation type="journal article" date="2022" name="Int. J. Mol. Sci.">
        <title>Draft Genome of Tanacetum Coccineum: Genomic Comparison of Closely Related Tanacetum-Family Plants.</title>
        <authorList>
            <person name="Yamashiro T."/>
            <person name="Shiraishi A."/>
            <person name="Nakayama K."/>
            <person name="Satake H."/>
        </authorList>
    </citation>
    <scope>NUCLEOTIDE SEQUENCE</scope>
</reference>
<comment type="caution">
    <text evidence="1">The sequence shown here is derived from an EMBL/GenBank/DDBJ whole genome shotgun (WGS) entry which is preliminary data.</text>
</comment>
<accession>A0ABQ5HGM9</accession>
<evidence type="ECO:0000313" key="1">
    <source>
        <dbReference type="EMBL" id="GJT87058.1"/>
    </source>
</evidence>
<dbReference type="EMBL" id="BQNB010019604">
    <property type="protein sequence ID" value="GJT87058.1"/>
    <property type="molecule type" value="Genomic_DNA"/>
</dbReference>
<gene>
    <name evidence="1" type="ORF">Tco_1068775</name>
</gene>
<name>A0ABQ5HGM9_9ASTR</name>
<evidence type="ECO:0008006" key="3">
    <source>
        <dbReference type="Google" id="ProtNLM"/>
    </source>
</evidence>
<evidence type="ECO:0000313" key="2">
    <source>
        <dbReference type="Proteomes" id="UP001151760"/>
    </source>
</evidence>
<reference evidence="1" key="2">
    <citation type="submission" date="2022-01" db="EMBL/GenBank/DDBJ databases">
        <authorList>
            <person name="Yamashiro T."/>
            <person name="Shiraishi A."/>
            <person name="Satake H."/>
            <person name="Nakayama K."/>
        </authorList>
    </citation>
    <scope>NUCLEOTIDE SEQUENCE</scope>
</reference>
<organism evidence="1 2">
    <name type="scientific">Tanacetum coccineum</name>
    <dbReference type="NCBI Taxonomy" id="301880"/>
    <lineage>
        <taxon>Eukaryota</taxon>
        <taxon>Viridiplantae</taxon>
        <taxon>Streptophyta</taxon>
        <taxon>Embryophyta</taxon>
        <taxon>Tracheophyta</taxon>
        <taxon>Spermatophyta</taxon>
        <taxon>Magnoliopsida</taxon>
        <taxon>eudicotyledons</taxon>
        <taxon>Gunneridae</taxon>
        <taxon>Pentapetalae</taxon>
        <taxon>asterids</taxon>
        <taxon>campanulids</taxon>
        <taxon>Asterales</taxon>
        <taxon>Asteraceae</taxon>
        <taxon>Asteroideae</taxon>
        <taxon>Anthemideae</taxon>
        <taxon>Anthemidinae</taxon>
        <taxon>Tanacetum</taxon>
    </lineage>
</organism>
<protein>
    <recommendedName>
        <fullName evidence="3">Retrotransposon gag domain-containing protein</fullName>
    </recommendedName>
</protein>
<dbReference type="PANTHER" id="PTHR33223">
    <property type="entry name" value="CCHC-TYPE DOMAIN-CONTAINING PROTEIN"/>
    <property type="match status" value="1"/>
</dbReference>
<keyword evidence="2" id="KW-1185">Reference proteome</keyword>